<dbReference type="STRING" id="142588.SAMN04488559_10822"/>
<keyword evidence="3 4" id="KW-0131">Cell cycle</keyword>
<dbReference type="NCBIfam" id="NF009749">
    <property type="entry name" value="PRK13259.1"/>
    <property type="match status" value="1"/>
</dbReference>
<gene>
    <name evidence="4" type="primary">spoVG</name>
    <name evidence="5" type="ORF">SAMN04488559_10822</name>
</gene>
<sequence length="102" mass="11245">MDVTDVRLRKVDIEGRMKAIASITLDGEFVVHDIRVIEGNTGLFVAMPSKRGNDGEFRDIAHPINMTMRTKVQDAVLAAYEEAEDAIPAVTDAEETPNEDAE</sequence>
<keyword evidence="6" id="KW-1185">Reference proteome</keyword>
<reference evidence="5 6" key="1">
    <citation type="submission" date="2016-10" db="EMBL/GenBank/DDBJ databases">
        <authorList>
            <person name="de Groot N.N."/>
        </authorList>
    </citation>
    <scope>NUCLEOTIDE SEQUENCE [LARGE SCALE GENOMIC DNA]</scope>
    <source>
        <strain evidence="5 6">DSM 13760</strain>
    </source>
</reference>
<evidence type="ECO:0000313" key="5">
    <source>
        <dbReference type="EMBL" id="SER86036.1"/>
    </source>
</evidence>
<dbReference type="GO" id="GO:0000917">
    <property type="term" value="P:division septum assembly"/>
    <property type="evidence" value="ECO:0007669"/>
    <property type="project" value="UniProtKB-KW"/>
</dbReference>
<dbReference type="PANTHER" id="PTHR38429">
    <property type="entry name" value="SEPTATION PROTEIN SPOVG-RELATED"/>
    <property type="match status" value="1"/>
</dbReference>
<keyword evidence="1 4" id="KW-0132">Cell division</keyword>
<dbReference type="OrthoDB" id="9796286at2"/>
<dbReference type="EMBL" id="FOHA01000008">
    <property type="protein sequence ID" value="SER86036.1"/>
    <property type="molecule type" value="Genomic_DNA"/>
</dbReference>
<dbReference type="InterPro" id="IPR007170">
    <property type="entry name" value="SpoVG"/>
</dbReference>
<dbReference type="AlphaFoldDB" id="A0A1H9SM24"/>
<dbReference type="PANTHER" id="PTHR38429:SF1">
    <property type="entry name" value="SEPTATION PROTEIN SPOVG-RELATED"/>
    <property type="match status" value="1"/>
</dbReference>
<dbReference type="SUPFAM" id="SSF160537">
    <property type="entry name" value="SpoVG-like"/>
    <property type="match status" value="1"/>
</dbReference>
<dbReference type="InterPro" id="IPR036751">
    <property type="entry name" value="SpoVG_sf"/>
</dbReference>
<accession>A0A1H9SM24</accession>
<evidence type="ECO:0000256" key="1">
    <source>
        <dbReference type="ARBA" id="ARBA00022618"/>
    </source>
</evidence>
<protein>
    <recommendedName>
        <fullName evidence="4">Putative septation protein SpoVG</fullName>
    </recommendedName>
</protein>
<dbReference type="HAMAP" id="MF_00819">
    <property type="entry name" value="SpoVG"/>
    <property type="match status" value="1"/>
</dbReference>
<dbReference type="Gene3D" id="3.30.1120.40">
    <property type="entry name" value="Stage V sporulation protein G"/>
    <property type="match status" value="1"/>
</dbReference>
<evidence type="ECO:0000256" key="2">
    <source>
        <dbReference type="ARBA" id="ARBA00023210"/>
    </source>
</evidence>
<keyword evidence="2 4" id="KW-0717">Septation</keyword>
<dbReference type="GO" id="GO:0030435">
    <property type="term" value="P:sporulation resulting in formation of a cellular spore"/>
    <property type="evidence" value="ECO:0007669"/>
    <property type="project" value="InterPro"/>
</dbReference>
<evidence type="ECO:0000256" key="4">
    <source>
        <dbReference type="HAMAP-Rule" id="MF_00819"/>
    </source>
</evidence>
<comment type="similarity">
    <text evidence="4">Belongs to the SpoVG family.</text>
</comment>
<name>A0A1H9SM24_9LACT</name>
<evidence type="ECO:0000313" key="6">
    <source>
        <dbReference type="Proteomes" id="UP000198948"/>
    </source>
</evidence>
<dbReference type="Proteomes" id="UP000198948">
    <property type="component" value="Unassembled WGS sequence"/>
</dbReference>
<dbReference type="Pfam" id="PF04026">
    <property type="entry name" value="SpoVG"/>
    <property type="match status" value="1"/>
</dbReference>
<evidence type="ECO:0000256" key="3">
    <source>
        <dbReference type="ARBA" id="ARBA00023306"/>
    </source>
</evidence>
<organism evidence="5 6">
    <name type="scientific">Isobaculum melis</name>
    <dbReference type="NCBI Taxonomy" id="142588"/>
    <lineage>
        <taxon>Bacteria</taxon>
        <taxon>Bacillati</taxon>
        <taxon>Bacillota</taxon>
        <taxon>Bacilli</taxon>
        <taxon>Lactobacillales</taxon>
        <taxon>Carnobacteriaceae</taxon>
        <taxon>Isobaculum</taxon>
    </lineage>
</organism>
<dbReference type="RefSeq" id="WP_092652132.1">
    <property type="nucleotide sequence ID" value="NZ_FOHA01000008.1"/>
</dbReference>
<proteinExistence type="inferred from homology"/>
<comment type="function">
    <text evidence="4">Could be involved in septation.</text>
</comment>